<dbReference type="EMBL" id="JGDM01000154">
    <property type="protein sequence ID" value="EXZ41989.1"/>
    <property type="molecule type" value="Genomic_DNA"/>
</dbReference>
<feature type="transmembrane region" description="Helical" evidence="2">
    <location>
        <begin position="12"/>
        <end position="33"/>
    </location>
</feature>
<comment type="caution">
    <text evidence="3">The sequence shown here is derived from an EMBL/GenBank/DDBJ whole genome shotgun (WGS) entry which is preliminary data.</text>
</comment>
<dbReference type="PATRIC" id="fig|1339280.3.peg.4649"/>
<sequence length="263" mass="29847">MENNIQVQKAADISSLAGVVIVSLSALTAYNIGEKFNHNILFDATIFIISLVMLILTFAIFRKVMAGLFTTISSSTANKQVQSECSQESSHQNANQDPVEEEQIPDSLERYESILVEEQLKEVKRKRDTMIAIREYVVEKTSKYLSKENISTLFRNIECIAENRVNDCQPIHSTKEAKISSPSLRHLAWNIGERLGVSRRDRAIFIKSSFPYELRNADIEYLEANLRVNVPCDIPIDVPDKGDFHFHNNTWKLNRADGNHCSG</sequence>
<gene>
    <name evidence="3" type="ORF">M076_4888</name>
</gene>
<proteinExistence type="predicted"/>
<organism evidence="3 4">
    <name type="scientific">Bacteroides fragilis str. 2-F-2 #4</name>
    <dbReference type="NCBI Taxonomy" id="1339280"/>
    <lineage>
        <taxon>Bacteria</taxon>
        <taxon>Pseudomonadati</taxon>
        <taxon>Bacteroidota</taxon>
        <taxon>Bacteroidia</taxon>
        <taxon>Bacteroidales</taxon>
        <taxon>Bacteroidaceae</taxon>
        <taxon>Bacteroides</taxon>
    </lineage>
</organism>
<accession>A0A016A4E7</accession>
<feature type="transmembrane region" description="Helical" evidence="2">
    <location>
        <begin position="39"/>
        <end position="61"/>
    </location>
</feature>
<dbReference type="AlphaFoldDB" id="A0A016A4E7"/>
<feature type="compositionally biased region" description="Polar residues" evidence="1">
    <location>
        <begin position="82"/>
        <end position="96"/>
    </location>
</feature>
<name>A0A016A4E7_BACFG</name>
<evidence type="ECO:0000313" key="3">
    <source>
        <dbReference type="EMBL" id="EXZ41989.1"/>
    </source>
</evidence>
<dbReference type="RefSeq" id="WP_008768522.1">
    <property type="nucleotide sequence ID" value="NZ_JGDM01000154.1"/>
</dbReference>
<keyword evidence="2" id="KW-0472">Membrane</keyword>
<feature type="region of interest" description="Disordered" evidence="1">
    <location>
        <begin position="82"/>
        <end position="103"/>
    </location>
</feature>
<keyword evidence="2" id="KW-1133">Transmembrane helix</keyword>
<keyword evidence="2 3" id="KW-0812">Transmembrane</keyword>
<evidence type="ECO:0000256" key="1">
    <source>
        <dbReference type="SAM" id="MobiDB-lite"/>
    </source>
</evidence>
<dbReference type="Proteomes" id="UP000022272">
    <property type="component" value="Unassembled WGS sequence"/>
</dbReference>
<evidence type="ECO:0000256" key="2">
    <source>
        <dbReference type="SAM" id="Phobius"/>
    </source>
</evidence>
<protein>
    <submittedName>
        <fullName evidence="3">Putative transmembrane protein</fullName>
    </submittedName>
</protein>
<reference evidence="3 4" key="1">
    <citation type="submission" date="2014-02" db="EMBL/GenBank/DDBJ databases">
        <authorList>
            <person name="Sears C."/>
            <person name="Carroll K."/>
            <person name="Sack B.R."/>
            <person name="Qadri F."/>
            <person name="Myers L.L."/>
            <person name="Chung G.-T."/>
            <person name="Escheverria P."/>
            <person name="Fraser C.M."/>
            <person name="Sadzewicz L."/>
            <person name="Shefchek K.A."/>
            <person name="Tallon L."/>
            <person name="Das S.P."/>
            <person name="Daugherty S."/>
            <person name="Mongodin E.F."/>
        </authorList>
    </citation>
    <scope>NUCLEOTIDE SEQUENCE [LARGE SCALE GENOMIC DNA]</scope>
    <source>
        <strain evidence="3 4">2-F-2 #4</strain>
    </source>
</reference>
<evidence type="ECO:0000313" key="4">
    <source>
        <dbReference type="Proteomes" id="UP000022272"/>
    </source>
</evidence>